<evidence type="ECO:0000313" key="1">
    <source>
        <dbReference type="EMBL" id="TMP44517.1"/>
    </source>
</evidence>
<sequence>MNPKEIPATLKNRKVTQLKHGELTKLIYESLGRTLTDNSYLTITVMFEYLVAKKGLTFNYLKEQQEYRDAVRKRLKDMVQSGNVVRKANRPWGHDAGLRLNLESKNKTRFT</sequence>
<name>A0A5S3XQ52_9GAMM</name>
<keyword evidence="3" id="KW-1185">Reference proteome</keyword>
<reference evidence="3 4" key="1">
    <citation type="submission" date="2017-12" db="EMBL/GenBank/DDBJ databases">
        <authorList>
            <person name="Paulsen S."/>
            <person name="Gram L.K."/>
        </authorList>
    </citation>
    <scope>NUCLEOTIDE SEQUENCE [LARGE SCALE GENOMIC DNA]</scope>
    <source>
        <strain evidence="2 4">S2231</strain>
        <strain evidence="1 3">S2233</strain>
    </source>
</reference>
<evidence type="ECO:0000313" key="2">
    <source>
        <dbReference type="EMBL" id="TMP59591.1"/>
    </source>
</evidence>
<dbReference type="RefSeq" id="WP_138595875.1">
    <property type="nucleotide sequence ID" value="NZ_PNCK01000021.1"/>
</dbReference>
<gene>
    <name evidence="2" type="ORF">CWB96_09035</name>
    <name evidence="1" type="ORF">CWB97_06435</name>
</gene>
<reference evidence="2" key="3">
    <citation type="submission" date="2019-09" db="EMBL/GenBank/DDBJ databases">
        <title>Co-occurence of chitin degradation, pigmentation and bioactivity in marine Pseudoalteromonas.</title>
        <authorList>
            <person name="Sonnenschein E.C."/>
            <person name="Bech P.K."/>
        </authorList>
    </citation>
    <scope>NUCLEOTIDE SEQUENCE</scope>
    <source>
        <strain evidence="2">S2231</strain>
        <strain evidence="1 3">S2233</strain>
    </source>
</reference>
<accession>A0A5S3XQ52</accession>
<dbReference type="Proteomes" id="UP000307706">
    <property type="component" value="Unassembled WGS sequence"/>
</dbReference>
<comment type="caution">
    <text evidence="2">The sequence shown here is derived from an EMBL/GenBank/DDBJ whole genome shotgun (WGS) entry which is preliminary data.</text>
</comment>
<evidence type="ECO:0000313" key="3">
    <source>
        <dbReference type="Proteomes" id="UP000305730"/>
    </source>
</evidence>
<protein>
    <submittedName>
        <fullName evidence="2">Uncharacterized protein</fullName>
    </submittedName>
</protein>
<dbReference type="Proteomes" id="UP000305730">
    <property type="component" value="Unassembled WGS sequence"/>
</dbReference>
<proteinExistence type="predicted"/>
<evidence type="ECO:0000313" key="4">
    <source>
        <dbReference type="Proteomes" id="UP000307706"/>
    </source>
</evidence>
<dbReference type="AlphaFoldDB" id="A0A5S3XQ52"/>
<organism evidence="2 4">
    <name type="scientific">Pseudoalteromonas citrea</name>
    <dbReference type="NCBI Taxonomy" id="43655"/>
    <lineage>
        <taxon>Bacteria</taxon>
        <taxon>Pseudomonadati</taxon>
        <taxon>Pseudomonadota</taxon>
        <taxon>Gammaproteobacteria</taxon>
        <taxon>Alteromonadales</taxon>
        <taxon>Pseudoalteromonadaceae</taxon>
        <taxon>Pseudoalteromonas</taxon>
    </lineage>
</organism>
<dbReference type="EMBL" id="PNCK01000021">
    <property type="protein sequence ID" value="TMP44517.1"/>
    <property type="molecule type" value="Genomic_DNA"/>
</dbReference>
<dbReference type="EMBL" id="PNCL01000042">
    <property type="protein sequence ID" value="TMP59591.1"/>
    <property type="molecule type" value="Genomic_DNA"/>
</dbReference>
<reference evidence="4" key="2">
    <citation type="submission" date="2019-06" db="EMBL/GenBank/DDBJ databases">
        <title>Co-occurence of chitin degradation, pigmentation and bioactivity in marine Pseudoalteromonas.</title>
        <authorList>
            <person name="Sonnenschein E.C."/>
            <person name="Bech P.K."/>
        </authorList>
    </citation>
    <scope>NUCLEOTIDE SEQUENCE [LARGE SCALE GENOMIC DNA]</scope>
    <source>
        <strain evidence="4">S2231</strain>
    </source>
</reference>